<dbReference type="RefSeq" id="WP_283431117.1">
    <property type="nucleotide sequence ID" value="NZ_FXUG01000001.1"/>
</dbReference>
<protein>
    <submittedName>
        <fullName evidence="1">Uncharacterized protein</fullName>
    </submittedName>
</protein>
<keyword evidence="2" id="KW-1185">Reference proteome</keyword>
<comment type="caution">
    <text evidence="1">The sequence shown here is derived from an EMBL/GenBank/DDBJ whole genome shotgun (WGS) entry which is preliminary data.</text>
</comment>
<sequence>MSEKWGKGPRRPTKAYVQYFKKMAEKGVPVTINLSMTADVTDDHPIFNPKCMAVMEEVRKAVRGKE</sequence>
<proteinExistence type="predicted"/>
<organism evidence="1 2">
    <name type="scientific">Neorhodopirellula lusitana</name>
    <dbReference type="NCBI Taxonomy" id="445327"/>
    <lineage>
        <taxon>Bacteria</taxon>
        <taxon>Pseudomonadati</taxon>
        <taxon>Planctomycetota</taxon>
        <taxon>Planctomycetia</taxon>
        <taxon>Pirellulales</taxon>
        <taxon>Pirellulaceae</taxon>
        <taxon>Neorhodopirellula</taxon>
    </lineage>
</organism>
<dbReference type="EMBL" id="FXUG01000001">
    <property type="protein sequence ID" value="SMP43603.1"/>
    <property type="molecule type" value="Genomic_DNA"/>
</dbReference>
<dbReference type="Proteomes" id="UP001158067">
    <property type="component" value="Unassembled WGS sequence"/>
</dbReference>
<accession>A0ABY1PTR0</accession>
<reference evidence="1 2" key="1">
    <citation type="submission" date="2017-05" db="EMBL/GenBank/DDBJ databases">
        <authorList>
            <person name="Varghese N."/>
            <person name="Submissions S."/>
        </authorList>
    </citation>
    <scope>NUCLEOTIDE SEQUENCE [LARGE SCALE GENOMIC DNA]</scope>
    <source>
        <strain evidence="1 2">DSM 25457</strain>
    </source>
</reference>
<evidence type="ECO:0000313" key="1">
    <source>
        <dbReference type="EMBL" id="SMP43603.1"/>
    </source>
</evidence>
<gene>
    <name evidence="1" type="ORF">SAMN06265222_101961</name>
</gene>
<evidence type="ECO:0000313" key="2">
    <source>
        <dbReference type="Proteomes" id="UP001158067"/>
    </source>
</evidence>
<name>A0ABY1PTR0_9BACT</name>